<dbReference type="CDD" id="cd00037">
    <property type="entry name" value="CLECT"/>
    <property type="match status" value="1"/>
</dbReference>
<dbReference type="STRING" id="27835.A0A0N4YEJ0"/>
<dbReference type="InterPro" id="IPR050111">
    <property type="entry name" value="C-type_lectin/snaclec_domain"/>
</dbReference>
<name>A0A0N4YEJ0_NIPBR</name>
<feature type="signal peptide" evidence="1">
    <location>
        <begin position="1"/>
        <end position="15"/>
    </location>
</feature>
<dbReference type="Gene3D" id="3.10.100.10">
    <property type="entry name" value="Mannose-Binding Protein A, subunit A"/>
    <property type="match status" value="1"/>
</dbReference>
<dbReference type="AlphaFoldDB" id="A0A0N4YEJ0"/>
<evidence type="ECO:0000313" key="5">
    <source>
        <dbReference type="WBParaSite" id="NBR_0001511601-mRNA-1"/>
    </source>
</evidence>
<protein>
    <submittedName>
        <fullName evidence="5">C-type lectin domain-containing protein</fullName>
    </submittedName>
</protein>
<dbReference type="OMA" id="CASSHPY"/>
<dbReference type="SMART" id="SM00034">
    <property type="entry name" value="CLECT"/>
    <property type="match status" value="1"/>
</dbReference>
<sequence length="111" mass="12446">MRPLLFAAVFSLASAFTCPANTIYHAEFNRCYKFSPDTLPFYMAEEACQNIGGHLVSFQEGLENAMVAETAQQQKIGSTFWIGLNKLNANTWAFTDGSSVNYTNWRNGEFN</sequence>
<dbReference type="PROSITE" id="PS50041">
    <property type="entry name" value="C_TYPE_LECTIN_2"/>
    <property type="match status" value="1"/>
</dbReference>
<dbReference type="EMBL" id="UYSL01021607">
    <property type="protein sequence ID" value="VDL78711.1"/>
    <property type="molecule type" value="Genomic_DNA"/>
</dbReference>
<gene>
    <name evidence="3" type="ORF">NBR_LOCUS15117</name>
</gene>
<proteinExistence type="predicted"/>
<reference evidence="5" key="1">
    <citation type="submission" date="2017-02" db="UniProtKB">
        <authorList>
            <consortium name="WormBaseParasite"/>
        </authorList>
    </citation>
    <scope>IDENTIFICATION</scope>
</reference>
<keyword evidence="4" id="KW-1185">Reference proteome</keyword>
<evidence type="ECO:0000259" key="2">
    <source>
        <dbReference type="PROSITE" id="PS50041"/>
    </source>
</evidence>
<dbReference type="Pfam" id="PF00059">
    <property type="entry name" value="Lectin_C"/>
    <property type="match status" value="1"/>
</dbReference>
<dbReference type="PANTHER" id="PTHR22803">
    <property type="entry name" value="MANNOSE, PHOSPHOLIPASE, LECTIN RECEPTOR RELATED"/>
    <property type="match status" value="1"/>
</dbReference>
<feature type="domain" description="C-type lectin" evidence="2">
    <location>
        <begin position="29"/>
        <end position="111"/>
    </location>
</feature>
<dbReference type="InterPro" id="IPR016187">
    <property type="entry name" value="CTDL_fold"/>
</dbReference>
<feature type="chain" id="PRO_5043125575" evidence="1">
    <location>
        <begin position="16"/>
        <end position="111"/>
    </location>
</feature>
<reference evidence="3 4" key="2">
    <citation type="submission" date="2018-11" db="EMBL/GenBank/DDBJ databases">
        <authorList>
            <consortium name="Pathogen Informatics"/>
        </authorList>
    </citation>
    <scope>NUCLEOTIDE SEQUENCE [LARGE SCALE GENOMIC DNA]</scope>
</reference>
<dbReference type="Proteomes" id="UP000271162">
    <property type="component" value="Unassembled WGS sequence"/>
</dbReference>
<dbReference type="InterPro" id="IPR016186">
    <property type="entry name" value="C-type_lectin-like/link_sf"/>
</dbReference>
<accession>A0A0N4YEJ0</accession>
<evidence type="ECO:0000313" key="3">
    <source>
        <dbReference type="EMBL" id="VDL78711.1"/>
    </source>
</evidence>
<evidence type="ECO:0000256" key="1">
    <source>
        <dbReference type="SAM" id="SignalP"/>
    </source>
</evidence>
<dbReference type="InterPro" id="IPR001304">
    <property type="entry name" value="C-type_lectin-like"/>
</dbReference>
<dbReference type="WBParaSite" id="NBR_0001511601-mRNA-1">
    <property type="protein sequence ID" value="NBR_0001511601-mRNA-1"/>
    <property type="gene ID" value="NBR_0001511601"/>
</dbReference>
<dbReference type="SUPFAM" id="SSF56436">
    <property type="entry name" value="C-type lectin-like"/>
    <property type="match status" value="1"/>
</dbReference>
<keyword evidence="1" id="KW-0732">Signal</keyword>
<organism evidence="5">
    <name type="scientific">Nippostrongylus brasiliensis</name>
    <name type="common">Rat hookworm</name>
    <dbReference type="NCBI Taxonomy" id="27835"/>
    <lineage>
        <taxon>Eukaryota</taxon>
        <taxon>Metazoa</taxon>
        <taxon>Ecdysozoa</taxon>
        <taxon>Nematoda</taxon>
        <taxon>Chromadorea</taxon>
        <taxon>Rhabditida</taxon>
        <taxon>Rhabditina</taxon>
        <taxon>Rhabditomorpha</taxon>
        <taxon>Strongyloidea</taxon>
        <taxon>Heligmosomidae</taxon>
        <taxon>Nippostrongylus</taxon>
    </lineage>
</organism>
<evidence type="ECO:0000313" key="4">
    <source>
        <dbReference type="Proteomes" id="UP000271162"/>
    </source>
</evidence>